<dbReference type="GO" id="GO:0102521">
    <property type="term" value="F:tRNA-4-demethylwyosine synthase activity"/>
    <property type="evidence" value="ECO:0007669"/>
    <property type="project" value="UniProtKB-EC"/>
</dbReference>
<name>A0A7C3F3D1_9CREN</name>
<keyword evidence="5 9" id="KW-0408">Iron</keyword>
<protein>
    <recommendedName>
        <fullName evidence="9">S-adenosyl-L-methionine-dependent tRNA 4-demethylwyosine synthase</fullName>
        <ecNumber evidence="9">4.1.3.44</ecNumber>
    </recommendedName>
    <alternativeName>
        <fullName evidence="9">tRNA wyosine derivatives biosynthesis protein Taw1</fullName>
    </alternativeName>
</protein>
<dbReference type="PROSITE" id="PS51918">
    <property type="entry name" value="RADICAL_SAM"/>
    <property type="match status" value="1"/>
</dbReference>
<evidence type="ECO:0000256" key="7">
    <source>
        <dbReference type="ARBA" id="ARBA00023239"/>
    </source>
</evidence>
<reference evidence="11" key="1">
    <citation type="journal article" date="2020" name="mSystems">
        <title>Genome- and Community-Level Interaction Insights into Carbon Utilization and Element Cycling Functions of Hydrothermarchaeota in Hydrothermal Sediment.</title>
        <authorList>
            <person name="Zhou Z."/>
            <person name="Liu Y."/>
            <person name="Xu W."/>
            <person name="Pan J."/>
            <person name="Luo Z.H."/>
            <person name="Li M."/>
        </authorList>
    </citation>
    <scope>NUCLEOTIDE SEQUENCE [LARGE SCALE GENOMIC DNA]</scope>
    <source>
        <strain evidence="11">SpSt-468</strain>
    </source>
</reference>
<accession>A0A7C3F3D1</accession>
<keyword evidence="3 9" id="KW-0819">tRNA processing</keyword>
<comment type="subcellular location">
    <subcellularLocation>
        <location evidence="9">Cytoplasm</location>
    </subcellularLocation>
</comment>
<dbReference type="InterPro" id="IPR034556">
    <property type="entry name" value="tRNA_wybutosine-synthase"/>
</dbReference>
<dbReference type="SFLD" id="SFLDS00029">
    <property type="entry name" value="Radical_SAM"/>
    <property type="match status" value="1"/>
</dbReference>
<dbReference type="GO" id="GO:0005737">
    <property type="term" value="C:cytoplasm"/>
    <property type="evidence" value="ECO:0007669"/>
    <property type="project" value="UniProtKB-SubCell"/>
</dbReference>
<comment type="cofactor">
    <cofactor evidence="9">
        <name>[4Fe-4S] cluster</name>
        <dbReference type="ChEBI" id="CHEBI:49883"/>
    </cofactor>
    <text evidence="9">Binds 2 [4Fe-4S] clusters. Binds 1 [4Fe-4S] cluster coordinated with 3 cysteines and an exchangeable S-adenosyl-L-methionine.</text>
</comment>
<feature type="binding site" evidence="9">
    <location>
        <position position="68"/>
    </location>
    <ligand>
        <name>[4Fe-4S] cluster</name>
        <dbReference type="ChEBI" id="CHEBI:49883"/>
        <label>2</label>
        <note>4Fe-4S-S-AdoMet</note>
    </ligand>
</feature>
<keyword evidence="4 9" id="KW-0479">Metal-binding</keyword>
<evidence type="ECO:0000313" key="11">
    <source>
        <dbReference type="EMBL" id="HFK19786.1"/>
    </source>
</evidence>
<evidence type="ECO:0000256" key="5">
    <source>
        <dbReference type="ARBA" id="ARBA00023004"/>
    </source>
</evidence>
<dbReference type="NCBIfam" id="TIGR03972">
    <property type="entry name" value="rSAM_TYW1"/>
    <property type="match status" value="1"/>
</dbReference>
<evidence type="ECO:0000256" key="8">
    <source>
        <dbReference type="ARBA" id="ARBA00049466"/>
    </source>
</evidence>
<comment type="caution">
    <text evidence="11">The sequence shown here is derived from an EMBL/GenBank/DDBJ whole genome shotgun (WGS) entry which is preliminary data.</text>
</comment>
<dbReference type="InterPro" id="IPR058240">
    <property type="entry name" value="rSAM_sf"/>
</dbReference>
<feature type="binding site" evidence="9">
    <location>
        <position position="54"/>
    </location>
    <ligand>
        <name>[4Fe-4S] cluster</name>
        <dbReference type="ChEBI" id="CHEBI:49883"/>
        <label>1</label>
    </ligand>
</feature>
<keyword evidence="9" id="KW-0963">Cytoplasm</keyword>
<feature type="binding site" evidence="9">
    <location>
        <position position="28"/>
    </location>
    <ligand>
        <name>[4Fe-4S] cluster</name>
        <dbReference type="ChEBI" id="CHEBI:49883"/>
        <label>1</label>
    </ligand>
</feature>
<feature type="binding site" evidence="9">
    <location>
        <position position="41"/>
    </location>
    <ligand>
        <name>[4Fe-4S] cluster</name>
        <dbReference type="ChEBI" id="CHEBI:49883"/>
        <label>1</label>
    </ligand>
</feature>
<dbReference type="InterPro" id="IPR013785">
    <property type="entry name" value="Aldolase_TIM"/>
</dbReference>
<evidence type="ECO:0000256" key="2">
    <source>
        <dbReference type="ARBA" id="ARBA00022691"/>
    </source>
</evidence>
<keyword evidence="7 9" id="KW-0456">Lyase</keyword>
<organism evidence="11">
    <name type="scientific">Candidatus Methanomethylicus mesodigestus</name>
    <dbReference type="NCBI Taxonomy" id="1867258"/>
    <lineage>
        <taxon>Archaea</taxon>
        <taxon>Thermoproteota</taxon>
        <taxon>Methanosuratincolia</taxon>
        <taxon>Candidatus Methanomethylicales</taxon>
        <taxon>Candidatus Methanomethylicaceae</taxon>
        <taxon>Candidatus Methanomethylicus</taxon>
    </lineage>
</organism>
<keyword evidence="1 9" id="KW-0004">4Fe-4S</keyword>
<evidence type="ECO:0000256" key="1">
    <source>
        <dbReference type="ARBA" id="ARBA00022485"/>
    </source>
</evidence>
<evidence type="ECO:0000259" key="10">
    <source>
        <dbReference type="PROSITE" id="PS51918"/>
    </source>
</evidence>
<evidence type="ECO:0000256" key="4">
    <source>
        <dbReference type="ARBA" id="ARBA00022723"/>
    </source>
</evidence>
<dbReference type="PANTHER" id="PTHR13930">
    <property type="entry name" value="S-ADENOSYL-L-METHIONINE-DEPENDENT TRNA 4-DEMETHYLWYOSINE SYNTHASE"/>
    <property type="match status" value="1"/>
</dbReference>
<dbReference type="GO" id="GO:0051539">
    <property type="term" value="F:4 iron, 4 sulfur cluster binding"/>
    <property type="evidence" value="ECO:0007669"/>
    <property type="project" value="UniProtKB-UniRule"/>
</dbReference>
<comment type="similarity">
    <text evidence="9">Belongs to the TYW1 family.</text>
</comment>
<dbReference type="PANTHER" id="PTHR13930:SF0">
    <property type="entry name" value="S-ADENOSYL-L-METHIONINE-DEPENDENT TRNA 4-DEMETHYLWYOSINE SYNTHASE TYW1-RELATED"/>
    <property type="match status" value="1"/>
</dbReference>
<evidence type="ECO:0000256" key="3">
    <source>
        <dbReference type="ARBA" id="ARBA00022694"/>
    </source>
</evidence>
<feature type="domain" description="Radical SAM core" evidence="10">
    <location>
        <begin position="47"/>
        <end position="296"/>
    </location>
</feature>
<comment type="function">
    <text evidence="9">Component of the wyosine derivatives biosynthesis pathway that catalyzes the condensation of N-methylguanine with 2 carbon atoms from pyruvate to form the tricyclic 4-demethylwyosine (imG-14) on guanosine-37 of tRNA(Phe).</text>
</comment>
<dbReference type="CDD" id="cd01335">
    <property type="entry name" value="Radical_SAM"/>
    <property type="match status" value="1"/>
</dbReference>
<dbReference type="InterPro" id="IPR007197">
    <property type="entry name" value="rSAM"/>
</dbReference>
<proteinExistence type="inferred from homology"/>
<evidence type="ECO:0000256" key="9">
    <source>
        <dbReference type="HAMAP-Rule" id="MF_01921"/>
    </source>
</evidence>
<evidence type="ECO:0000256" key="6">
    <source>
        <dbReference type="ARBA" id="ARBA00023014"/>
    </source>
</evidence>
<dbReference type="HAMAP" id="MF_01921">
    <property type="entry name" value="TYW1_archaea"/>
    <property type="match status" value="1"/>
</dbReference>
<comment type="catalytic activity">
    <reaction evidence="8 9">
        <text>N(1)-methylguanosine(37) in tRNA(Phe) + pyruvate + S-adenosyl-L-methionine = 4-demethylwyosine(37) in tRNA(Phe) + 5'-deoxyadenosine + L-methionine + CO2 + H2O</text>
        <dbReference type="Rhea" id="RHEA:36347"/>
        <dbReference type="Rhea" id="RHEA-COMP:10164"/>
        <dbReference type="Rhea" id="RHEA-COMP:10165"/>
        <dbReference type="ChEBI" id="CHEBI:15361"/>
        <dbReference type="ChEBI" id="CHEBI:15377"/>
        <dbReference type="ChEBI" id="CHEBI:16526"/>
        <dbReference type="ChEBI" id="CHEBI:17319"/>
        <dbReference type="ChEBI" id="CHEBI:57844"/>
        <dbReference type="ChEBI" id="CHEBI:59789"/>
        <dbReference type="ChEBI" id="CHEBI:64315"/>
        <dbReference type="ChEBI" id="CHEBI:73542"/>
        <dbReference type="EC" id="4.1.3.44"/>
    </reaction>
</comment>
<dbReference type="EC" id="4.1.3.44" evidence="9"/>
<dbReference type="SUPFAM" id="SSF102114">
    <property type="entry name" value="Radical SAM enzymes"/>
    <property type="match status" value="1"/>
</dbReference>
<dbReference type="GO" id="GO:0046872">
    <property type="term" value="F:metal ion binding"/>
    <property type="evidence" value="ECO:0007669"/>
    <property type="project" value="UniProtKB-KW"/>
</dbReference>
<dbReference type="GO" id="GO:0008033">
    <property type="term" value="P:tRNA processing"/>
    <property type="evidence" value="ECO:0007669"/>
    <property type="project" value="UniProtKB-UniRule"/>
</dbReference>
<keyword evidence="6 9" id="KW-0411">Iron-sulfur</keyword>
<gene>
    <name evidence="9" type="primary">taw1</name>
    <name evidence="11" type="ORF">ENS19_00705</name>
</gene>
<dbReference type="Gene3D" id="3.20.20.70">
    <property type="entry name" value="Aldolase class I"/>
    <property type="match status" value="1"/>
</dbReference>
<dbReference type="Pfam" id="PF08608">
    <property type="entry name" value="Wyosine_form"/>
    <property type="match status" value="1"/>
</dbReference>
<dbReference type="EMBL" id="DSTX01000001">
    <property type="protein sequence ID" value="HFK19786.1"/>
    <property type="molecule type" value="Genomic_DNA"/>
</dbReference>
<feature type="binding site" evidence="9">
    <location>
        <position position="64"/>
    </location>
    <ligand>
        <name>[4Fe-4S] cluster</name>
        <dbReference type="ChEBI" id="CHEBI:49883"/>
        <label>2</label>
        <note>4Fe-4S-S-AdoMet</note>
    </ligand>
</feature>
<dbReference type="Pfam" id="PF04055">
    <property type="entry name" value="Radical_SAM"/>
    <property type="match status" value="1"/>
</dbReference>
<comment type="subunit">
    <text evidence="9">Monomer.</text>
</comment>
<feature type="binding site" evidence="9">
    <location>
        <position position="71"/>
    </location>
    <ligand>
        <name>[4Fe-4S] cluster</name>
        <dbReference type="ChEBI" id="CHEBI:49883"/>
        <label>2</label>
        <note>4Fe-4S-S-AdoMet</note>
    </ligand>
</feature>
<dbReference type="InterPro" id="IPR013917">
    <property type="entry name" value="tRNA_wybutosine-synth"/>
</dbReference>
<dbReference type="InterPro" id="IPR023993">
    <property type="entry name" value="TYW1_archaea"/>
</dbReference>
<keyword evidence="2 9" id="KW-0949">S-adenosyl-L-methionine</keyword>
<sequence length="315" mass="34397">MVLLPEILGALRSQGYHIVGKHSAVKTCHWAKEALTGGEMCYKGKFYGISSHRCIQMSPAVAHCTNMCAYCWRLLPSEHGIEWDGSRILSEDSPEEIAEGAVRAHRRALNGFKGHPNVSLERFEESRSPRHVAISLSGEPTAYSGLDGLIGEFQRRGLTTFLVSNGTNPAALGAIREPTQLYISLSAPSEELYRRVCRPTAPGSWGRLIESISMLPSFSCPTVIRLTAVKGLNMEDPEGYSRIIMRGSPSYVEVKAYMHVGFSTTRLGFGAMPSHAEVMGFAGELADLTGYEIVGDVPISRVALLSRIGKPKRVS</sequence>
<dbReference type="SFLD" id="SFLDF00284">
    <property type="entry name" value="tRNA_wybutosine-synthesizing"/>
    <property type="match status" value="1"/>
</dbReference>
<dbReference type="SFLD" id="SFLDG01071">
    <property type="entry name" value="tRNA_wybutosine-synthesizing"/>
    <property type="match status" value="1"/>
</dbReference>
<dbReference type="AlphaFoldDB" id="A0A7C3F3D1"/>